<name>A0A9P7C0H6_9FUNG</name>
<reference evidence="1 2" key="1">
    <citation type="journal article" date="2020" name="Microb. Genom.">
        <title>Genetic diversity of clinical and environmental Mucorales isolates obtained from an investigation of mucormycosis cases among solid organ transplant recipients.</title>
        <authorList>
            <person name="Nguyen M.H."/>
            <person name="Kaul D."/>
            <person name="Muto C."/>
            <person name="Cheng S.J."/>
            <person name="Richter R.A."/>
            <person name="Bruno V.M."/>
            <person name="Liu G."/>
            <person name="Beyhan S."/>
            <person name="Sundermann A.J."/>
            <person name="Mounaud S."/>
            <person name="Pasculle A.W."/>
            <person name="Nierman W.C."/>
            <person name="Driscoll E."/>
            <person name="Cumbie R."/>
            <person name="Clancy C.J."/>
            <person name="Dupont C.L."/>
        </authorList>
    </citation>
    <scope>NUCLEOTIDE SEQUENCE [LARGE SCALE GENOMIC DNA]</scope>
    <source>
        <strain evidence="1 2">GL24</strain>
    </source>
</reference>
<comment type="caution">
    <text evidence="1">The sequence shown here is derived from an EMBL/GenBank/DDBJ whole genome shotgun (WGS) entry which is preliminary data.</text>
</comment>
<dbReference type="AlphaFoldDB" id="A0A9P7C0H6"/>
<evidence type="ECO:0000313" key="1">
    <source>
        <dbReference type="EMBL" id="KAG1530166.1"/>
    </source>
</evidence>
<dbReference type="Proteomes" id="UP000740926">
    <property type="component" value="Unassembled WGS sequence"/>
</dbReference>
<gene>
    <name evidence="1" type="ORF">G6F50_017498</name>
</gene>
<proteinExistence type="predicted"/>
<dbReference type="EMBL" id="JAANIU010013074">
    <property type="protein sequence ID" value="KAG1530166.1"/>
    <property type="molecule type" value="Genomic_DNA"/>
</dbReference>
<accession>A0A9P7C0H6</accession>
<sequence length="119" mass="13127">MAHFSQFLDLTVSSFPRALNVDSNYILPENFPGVRRAVHSHGLASTSSASPILPDRSEKLLIRTDPSGNRATTSSCPPIASMWLRSVEMYMSVRFSILAMDGCCTCNISARTFWDSPRA</sequence>
<organism evidence="1 2">
    <name type="scientific">Rhizopus delemar</name>
    <dbReference type="NCBI Taxonomy" id="936053"/>
    <lineage>
        <taxon>Eukaryota</taxon>
        <taxon>Fungi</taxon>
        <taxon>Fungi incertae sedis</taxon>
        <taxon>Mucoromycota</taxon>
        <taxon>Mucoromycotina</taxon>
        <taxon>Mucoromycetes</taxon>
        <taxon>Mucorales</taxon>
        <taxon>Mucorineae</taxon>
        <taxon>Rhizopodaceae</taxon>
        <taxon>Rhizopus</taxon>
    </lineage>
</organism>
<evidence type="ECO:0000313" key="2">
    <source>
        <dbReference type="Proteomes" id="UP000740926"/>
    </source>
</evidence>
<protein>
    <submittedName>
        <fullName evidence="1">Uncharacterized protein</fullName>
    </submittedName>
</protein>
<keyword evidence="2" id="KW-1185">Reference proteome</keyword>